<dbReference type="RefSeq" id="WP_121935428.1">
    <property type="nucleotide sequence ID" value="NZ_RDOJ01000019.1"/>
</dbReference>
<dbReference type="EMBL" id="RDOJ01000019">
    <property type="protein sequence ID" value="RLZ07143.1"/>
    <property type="molecule type" value="Genomic_DNA"/>
</dbReference>
<dbReference type="AlphaFoldDB" id="A0A3L9M3Q3"/>
<protein>
    <submittedName>
        <fullName evidence="2">Uncharacterized protein</fullName>
    </submittedName>
</protein>
<feature type="coiled-coil region" evidence="1">
    <location>
        <begin position="1"/>
        <end position="35"/>
    </location>
</feature>
<gene>
    <name evidence="2" type="ORF">EAH69_11890</name>
</gene>
<accession>A0A3L9M3Q3</accession>
<name>A0A3L9M3Q3_9FLAO</name>
<evidence type="ECO:0000313" key="3">
    <source>
        <dbReference type="Proteomes" id="UP000275348"/>
    </source>
</evidence>
<proteinExistence type="predicted"/>
<dbReference type="Proteomes" id="UP000275348">
    <property type="component" value="Unassembled WGS sequence"/>
</dbReference>
<reference evidence="2 3" key="1">
    <citation type="submission" date="2018-10" db="EMBL/GenBank/DDBJ databases">
        <authorList>
            <person name="Chen X."/>
        </authorList>
    </citation>
    <scope>NUCLEOTIDE SEQUENCE [LARGE SCALE GENOMIC DNA]</scope>
    <source>
        <strain evidence="2 3">YIM 102668</strain>
    </source>
</reference>
<sequence length="109" mass="13482">MKQIESLFDTYNKLYEELDNDNYDVEDEVYELEDEVRLLLDEYSFQDEPMFENQETELIKLRELNSLVKEMKQEFDFYNEEAELDMMFPNRHDDDFDEDDMSWRNVFGE</sequence>
<evidence type="ECO:0000313" key="2">
    <source>
        <dbReference type="EMBL" id="RLZ07143.1"/>
    </source>
</evidence>
<evidence type="ECO:0000256" key="1">
    <source>
        <dbReference type="SAM" id="Coils"/>
    </source>
</evidence>
<organism evidence="2 3">
    <name type="scientific">Faecalibacter macacae</name>
    <dbReference type="NCBI Taxonomy" id="1859289"/>
    <lineage>
        <taxon>Bacteria</taxon>
        <taxon>Pseudomonadati</taxon>
        <taxon>Bacteroidota</taxon>
        <taxon>Flavobacteriia</taxon>
        <taxon>Flavobacteriales</taxon>
        <taxon>Weeksellaceae</taxon>
        <taxon>Faecalibacter</taxon>
    </lineage>
</organism>
<keyword evidence="3" id="KW-1185">Reference proteome</keyword>
<keyword evidence="1" id="KW-0175">Coiled coil</keyword>
<comment type="caution">
    <text evidence="2">The sequence shown here is derived from an EMBL/GenBank/DDBJ whole genome shotgun (WGS) entry which is preliminary data.</text>
</comment>
<dbReference type="OrthoDB" id="1452939at2"/>